<protein>
    <submittedName>
        <fullName evidence="8">TPR repeat-containing protein</fullName>
    </submittedName>
</protein>
<evidence type="ECO:0000313" key="9">
    <source>
        <dbReference type="Proteomes" id="UP000001396"/>
    </source>
</evidence>
<dbReference type="EMBL" id="ADBJ01000010">
    <property type="protein sequence ID" value="EFA84027.1"/>
    <property type="molecule type" value="Genomic_DNA"/>
</dbReference>
<dbReference type="InterPro" id="IPR045075">
    <property type="entry name" value="Syf1-like"/>
</dbReference>
<dbReference type="PANTHER" id="PTHR11246">
    <property type="entry name" value="PRE-MRNA SPLICING FACTOR"/>
    <property type="match status" value="1"/>
</dbReference>
<dbReference type="InterPro" id="IPR010491">
    <property type="entry name" value="PRP1_N"/>
</dbReference>
<evidence type="ECO:0000256" key="3">
    <source>
        <dbReference type="ARBA" id="ARBA00022737"/>
    </source>
</evidence>
<dbReference type="AlphaFoldDB" id="D3B3X9"/>
<reference evidence="8 9" key="1">
    <citation type="journal article" date="2011" name="Genome Res.">
        <title>Phylogeny-wide analysis of social amoeba genomes highlights ancient origins for complex intercellular communication.</title>
        <authorList>
            <person name="Heidel A.J."/>
            <person name="Lawal H.M."/>
            <person name="Felder M."/>
            <person name="Schilde C."/>
            <person name="Helps N.R."/>
            <person name="Tunggal B."/>
            <person name="Rivero F."/>
            <person name="John U."/>
            <person name="Schleicher M."/>
            <person name="Eichinger L."/>
            <person name="Platzer M."/>
            <person name="Noegel A.A."/>
            <person name="Schaap P."/>
            <person name="Gloeckner G."/>
        </authorList>
    </citation>
    <scope>NUCLEOTIDE SEQUENCE [LARGE SCALE GENOMIC DNA]</scope>
    <source>
        <strain evidence="9">ATCC 26659 / Pp 5 / PN500</strain>
    </source>
</reference>
<organism evidence="8 9">
    <name type="scientific">Heterostelium pallidum (strain ATCC 26659 / Pp 5 / PN500)</name>
    <name type="common">Cellular slime mold</name>
    <name type="synonym">Polysphondylium pallidum</name>
    <dbReference type="NCBI Taxonomy" id="670386"/>
    <lineage>
        <taxon>Eukaryota</taxon>
        <taxon>Amoebozoa</taxon>
        <taxon>Evosea</taxon>
        <taxon>Eumycetozoa</taxon>
        <taxon>Dictyostelia</taxon>
        <taxon>Acytosteliales</taxon>
        <taxon>Acytosteliaceae</taxon>
        <taxon>Heterostelium</taxon>
    </lineage>
</organism>
<evidence type="ECO:0000256" key="6">
    <source>
        <dbReference type="SAM" id="MobiDB-lite"/>
    </source>
</evidence>
<dbReference type="InParanoid" id="D3B3X9"/>
<dbReference type="Pfam" id="PF14559">
    <property type="entry name" value="TPR_19"/>
    <property type="match status" value="1"/>
</dbReference>
<dbReference type="GO" id="GO:0000244">
    <property type="term" value="P:spliceosomal tri-snRNP complex assembly"/>
    <property type="evidence" value="ECO:0007669"/>
    <property type="project" value="TreeGrafter"/>
</dbReference>
<feature type="compositionally biased region" description="Acidic residues" evidence="6">
    <location>
        <begin position="64"/>
        <end position="73"/>
    </location>
</feature>
<dbReference type="FunFam" id="1.25.40.10:FF:000256">
    <property type="entry name" value="Probable pre-mRNA splicing factor prp1"/>
    <property type="match status" value="1"/>
</dbReference>
<keyword evidence="9" id="KW-1185">Reference proteome</keyword>
<accession>D3B3X9</accession>
<keyword evidence="4" id="KW-0508">mRNA splicing</keyword>
<evidence type="ECO:0000259" key="7">
    <source>
        <dbReference type="Pfam" id="PF06424"/>
    </source>
</evidence>
<keyword evidence="3" id="KW-0677">Repeat</keyword>
<dbReference type="GeneID" id="31358623"/>
<dbReference type="InterPro" id="IPR003107">
    <property type="entry name" value="HAT"/>
</dbReference>
<name>D3B3X9_HETP5</name>
<keyword evidence="2" id="KW-0507">mRNA processing</keyword>
<dbReference type="FunFam" id="1.25.40.10:FF:000384">
    <property type="entry name" value="Probable pre-mRNA splicing factor prp1"/>
    <property type="match status" value="1"/>
</dbReference>
<dbReference type="GO" id="GO:0071013">
    <property type="term" value="C:catalytic step 2 spliceosome"/>
    <property type="evidence" value="ECO:0007669"/>
    <property type="project" value="TreeGrafter"/>
</dbReference>
<dbReference type="Gene3D" id="1.25.40.10">
    <property type="entry name" value="Tetratricopeptide repeat domain"/>
    <property type="match status" value="4"/>
</dbReference>
<feature type="region of interest" description="Disordered" evidence="6">
    <location>
        <begin position="117"/>
        <end position="140"/>
    </location>
</feature>
<dbReference type="OMA" id="DGWAWYY"/>
<sequence length="935" mass="105845">MSYINPLKKKFLDQTPPPNYVAGLGRGAIGFTTRSDIGSARNVDGGVPGFGDRKQQQQQRSGNEDDENGDDSDNIGYTNYDEFNGDANDGFSDPNAIYDADDKEADDIWAELDRKMDSRRKTRREEKEREQMEMDRMSRPKIQQQLAEYKLGLAAVSLDEWMNLPDGGDISRKAVKKQREIYVPVPDSLIERARQENESYSVLQVGNSSGGINDGNLSSISGTTTTDLTQVGSARKTVLDLKLNQVSDSVSGQTCVDPKGYLTDLKSKKIATDTEIGDIKKARLLFKSVIQTNPKHAPGWIAAAKLEMLAGKLSQARKIISQGCQECPDNEEVWIENANLQTPDNAKAVLAQAVKLIPQSVKVWLYATNLEKDIRMKKKILRRALEFIPTSVKLWKEAIELEEPDDARIMLGRAVECVSDNVELWLALANLETYEKAREVLNRARQSIPTSSEIWIAAAQLEESAKKNENVSRVIKKAIKSLSTTNIVVMDREKWIGEAEKSEKVGYPITCQAIIFESIGMGVEEEDRKRVWCADAEELIQRGSIKTASAVYAYLLTVFPTKKSVWVKVAQLEKQYGSKESLEQTLKQAIKNCPHYEVLWLMYAKEKWLAGDVDQARSILTQAFESNPGSEEIWLAAVKIESEMNEIKVARGLLKRAIDMAATERIWMKSALLEREFGESKAENDILAEGLKAFPTSWKLWLMKAQLEERVNPRALDKIRDIYNSAVTKCPSSIPLWLEFVRFEKRANNQQKARTLLEKAKLRNPKNEEIYLEFVRFEKSVGNAKAAANWLSVGLQECPKSGLLWAEAIANEPKHGQKNKCVDALNKCNNDQYVLTQVAKIFWFDGKLDKAKSWFKRAITTFSDYGDAWAYYYLFLLRTGQSSSNTSKNLNESEMNELLKQCLEAEPHHGEQWTKVSKQRAPIRLFCHCKYRFTK</sequence>
<comment type="caution">
    <text evidence="8">The sequence shown here is derived from an EMBL/GenBank/DDBJ whole genome shotgun (WGS) entry which is preliminary data.</text>
</comment>
<dbReference type="SMART" id="SM00386">
    <property type="entry name" value="HAT"/>
    <property type="match status" value="13"/>
</dbReference>
<dbReference type="PANTHER" id="PTHR11246:SF1">
    <property type="entry name" value="PRE-MRNA-PROCESSING FACTOR 6"/>
    <property type="match status" value="1"/>
</dbReference>
<dbReference type="FunCoup" id="D3B3X9">
    <property type="interactions" value="781"/>
</dbReference>
<dbReference type="STRING" id="670386.D3B3X9"/>
<proteinExistence type="predicted"/>
<evidence type="ECO:0000313" key="8">
    <source>
        <dbReference type="EMBL" id="EFA84027.1"/>
    </source>
</evidence>
<evidence type="ECO:0000256" key="1">
    <source>
        <dbReference type="ARBA" id="ARBA00004123"/>
    </source>
</evidence>
<dbReference type="InterPro" id="IPR011990">
    <property type="entry name" value="TPR-like_helical_dom_sf"/>
</dbReference>
<feature type="region of interest" description="Disordered" evidence="6">
    <location>
        <begin position="32"/>
        <end position="99"/>
    </location>
</feature>
<dbReference type="SUPFAM" id="SSF48452">
    <property type="entry name" value="TPR-like"/>
    <property type="match status" value="4"/>
</dbReference>
<dbReference type="Pfam" id="PF23240">
    <property type="entry name" value="HAT_PRP39_N"/>
    <property type="match status" value="1"/>
</dbReference>
<evidence type="ECO:0000256" key="4">
    <source>
        <dbReference type="ARBA" id="ARBA00023187"/>
    </source>
</evidence>
<gene>
    <name evidence="8" type="primary">prpf6</name>
    <name evidence="8" type="ORF">PPL_03100</name>
</gene>
<dbReference type="Proteomes" id="UP000001396">
    <property type="component" value="Unassembled WGS sequence"/>
</dbReference>
<feature type="compositionally biased region" description="Basic and acidic residues" evidence="6">
    <location>
        <begin position="123"/>
        <end position="138"/>
    </location>
</feature>
<dbReference type="RefSeq" id="XP_020436144.1">
    <property type="nucleotide sequence ID" value="XM_020574072.1"/>
</dbReference>
<dbReference type="GO" id="GO:0046540">
    <property type="term" value="C:U4/U6 x U5 tri-snRNP complex"/>
    <property type="evidence" value="ECO:0007669"/>
    <property type="project" value="TreeGrafter"/>
</dbReference>
<keyword evidence="5" id="KW-0539">Nucleus</keyword>
<evidence type="ECO:0000256" key="2">
    <source>
        <dbReference type="ARBA" id="ARBA00022664"/>
    </source>
</evidence>
<feature type="domain" description="PRP1 splicing factor N-terminal" evidence="7">
    <location>
        <begin position="16"/>
        <end position="173"/>
    </location>
</feature>
<dbReference type="Pfam" id="PF06424">
    <property type="entry name" value="PRP1_N"/>
    <property type="match status" value="1"/>
</dbReference>
<evidence type="ECO:0000256" key="5">
    <source>
        <dbReference type="ARBA" id="ARBA00023242"/>
    </source>
</evidence>
<comment type="subcellular location">
    <subcellularLocation>
        <location evidence="1">Nucleus</location>
    </subcellularLocation>
</comment>